<name>A0A1Y1MUA8_PHOPY</name>
<gene>
    <name evidence="3" type="ORF">PPYR_11294</name>
</gene>
<reference evidence="3" key="3">
    <citation type="submission" date="2019-08" db="EMBL/GenBank/DDBJ databases">
        <authorList>
            <consortium name="Photinus pyralis genome working group"/>
            <person name="Fallon T.R."/>
            <person name="Sander Lower S.E."/>
            <person name="Weng J.-K."/>
        </authorList>
    </citation>
    <scope>NUCLEOTIDE SEQUENCE</scope>
    <source>
        <strain evidence="3">1611_PpyrPB1</strain>
        <tissue evidence="3">Whole body</tissue>
    </source>
</reference>
<protein>
    <submittedName>
        <fullName evidence="2">Uncharacterized protein</fullName>
    </submittedName>
</protein>
<dbReference type="EMBL" id="GEZM01020424">
    <property type="protein sequence ID" value="JAV89273.1"/>
    <property type="molecule type" value="Transcribed_RNA"/>
</dbReference>
<feature type="compositionally biased region" description="Polar residues" evidence="1">
    <location>
        <begin position="1"/>
        <end position="13"/>
    </location>
</feature>
<evidence type="ECO:0000313" key="2">
    <source>
        <dbReference type="EMBL" id="JAV89273.1"/>
    </source>
</evidence>
<evidence type="ECO:0000313" key="4">
    <source>
        <dbReference type="Proteomes" id="UP000327044"/>
    </source>
</evidence>
<dbReference type="EMBL" id="VVIM01000008">
    <property type="protein sequence ID" value="KAB0794455.1"/>
    <property type="molecule type" value="Genomic_DNA"/>
</dbReference>
<dbReference type="Proteomes" id="UP000327044">
    <property type="component" value="Unassembled WGS sequence"/>
</dbReference>
<feature type="compositionally biased region" description="Basic and acidic residues" evidence="1">
    <location>
        <begin position="56"/>
        <end position="80"/>
    </location>
</feature>
<organism evidence="2">
    <name type="scientific">Photinus pyralis</name>
    <name type="common">Common eastern firefly</name>
    <name type="synonym">Lampyris pyralis</name>
    <dbReference type="NCBI Taxonomy" id="7054"/>
    <lineage>
        <taxon>Eukaryota</taxon>
        <taxon>Metazoa</taxon>
        <taxon>Ecdysozoa</taxon>
        <taxon>Arthropoda</taxon>
        <taxon>Hexapoda</taxon>
        <taxon>Insecta</taxon>
        <taxon>Pterygota</taxon>
        <taxon>Neoptera</taxon>
        <taxon>Endopterygota</taxon>
        <taxon>Coleoptera</taxon>
        <taxon>Polyphaga</taxon>
        <taxon>Elateriformia</taxon>
        <taxon>Elateroidea</taxon>
        <taxon>Lampyridae</taxon>
        <taxon>Lampyrinae</taxon>
        <taxon>Photinus</taxon>
    </lineage>
</organism>
<feature type="region of interest" description="Disordered" evidence="1">
    <location>
        <begin position="1"/>
        <end position="105"/>
    </location>
</feature>
<dbReference type="AlphaFoldDB" id="A0A1Y1MUA8"/>
<feature type="compositionally biased region" description="Low complexity" evidence="1">
    <location>
        <begin position="81"/>
        <end position="90"/>
    </location>
</feature>
<dbReference type="InParanoid" id="A0A1Y1MUA8"/>
<evidence type="ECO:0000256" key="1">
    <source>
        <dbReference type="SAM" id="MobiDB-lite"/>
    </source>
</evidence>
<keyword evidence="4" id="KW-1185">Reference proteome</keyword>
<accession>A0A1Y1MUA8</accession>
<proteinExistence type="predicted"/>
<reference evidence="2" key="1">
    <citation type="journal article" date="2016" name="Sci. Rep.">
        <title>Molecular characterization of firefly nuptial gifts: a multi-omics approach sheds light on postcopulatory sexual selection.</title>
        <authorList>
            <person name="Al-Wathiqui N."/>
            <person name="Fallon T.R."/>
            <person name="South A."/>
            <person name="Weng J.K."/>
            <person name="Lewis S.M."/>
        </authorList>
    </citation>
    <scope>NUCLEOTIDE SEQUENCE</scope>
</reference>
<sequence length="105" mass="11779">MSRNFFNNLFSSQKKAPVEEVEEVKPPIRRLSISKSGRMKQKYRPRLTLADSGPFHNEDSNASKEKGGDATTNKRDEEKASFSTFSSSESQESKTNSDKVAGEVF</sequence>
<feature type="compositionally biased region" description="Basic and acidic residues" evidence="1">
    <location>
        <begin position="91"/>
        <end position="105"/>
    </location>
</feature>
<evidence type="ECO:0000313" key="3">
    <source>
        <dbReference type="EMBL" id="KAB0794455.1"/>
    </source>
</evidence>
<reference evidence="3 4" key="2">
    <citation type="journal article" date="2018" name="Elife">
        <title>Firefly genomes illuminate parallel origins of bioluminescence in beetles.</title>
        <authorList>
            <person name="Fallon T.R."/>
            <person name="Lower S.E."/>
            <person name="Chang C.H."/>
            <person name="Bessho-Uehara M."/>
            <person name="Martin G.J."/>
            <person name="Bewick A.J."/>
            <person name="Behringer M."/>
            <person name="Debat H.J."/>
            <person name="Wong I."/>
            <person name="Day J.C."/>
            <person name="Suvorov A."/>
            <person name="Silva C.J."/>
            <person name="Stanger-Hall K.F."/>
            <person name="Hall D.W."/>
            <person name="Schmitz R.J."/>
            <person name="Nelson D.R."/>
            <person name="Lewis S.M."/>
            <person name="Shigenobu S."/>
            <person name="Bybee S.M."/>
            <person name="Larracuente A.M."/>
            <person name="Oba Y."/>
            <person name="Weng J.K."/>
        </authorList>
    </citation>
    <scope>NUCLEOTIDE SEQUENCE [LARGE SCALE GENOMIC DNA]</scope>
    <source>
        <strain evidence="3">1611_PpyrPB1</strain>
        <tissue evidence="3">Whole body</tissue>
    </source>
</reference>